<reference evidence="3" key="1">
    <citation type="submission" date="2022-11" db="EMBL/GenBank/DDBJ databases">
        <title>Centuries of genome instability and evolution in soft-shell clam transmissible cancer (bioRxiv).</title>
        <authorList>
            <person name="Hart S.F.M."/>
            <person name="Yonemitsu M.A."/>
            <person name="Giersch R.M."/>
            <person name="Beal B.F."/>
            <person name="Arriagada G."/>
            <person name="Davis B.W."/>
            <person name="Ostrander E.A."/>
            <person name="Goff S.P."/>
            <person name="Metzger M.J."/>
        </authorList>
    </citation>
    <scope>NUCLEOTIDE SEQUENCE</scope>
    <source>
        <strain evidence="3">MELC-2E11</strain>
        <tissue evidence="3">Siphon/mantle</tissue>
    </source>
</reference>
<proteinExistence type="predicted"/>
<evidence type="ECO:0000313" key="4">
    <source>
        <dbReference type="Proteomes" id="UP001164746"/>
    </source>
</evidence>
<dbReference type="Proteomes" id="UP001164746">
    <property type="component" value="Chromosome 10"/>
</dbReference>
<sequence length="134" mass="14469">MLRIFLVLALLAVVRCRIGGGIFHTDYYYEGESESSESSSEPSSESSSETSSETSSSCSCTPVDVGKCCDDCPYCKDENAVCDIYGHAKMCICKDDFIFDYGCMKCVPGGDELGDPCLGRNPTFGRTCVDKTGI</sequence>
<protein>
    <submittedName>
        <fullName evidence="3">Uncharacterized protein</fullName>
    </submittedName>
</protein>
<evidence type="ECO:0000313" key="3">
    <source>
        <dbReference type="EMBL" id="WAR17641.1"/>
    </source>
</evidence>
<feature type="signal peptide" evidence="2">
    <location>
        <begin position="1"/>
        <end position="16"/>
    </location>
</feature>
<feature type="compositionally biased region" description="Low complexity" evidence="1">
    <location>
        <begin position="36"/>
        <end position="62"/>
    </location>
</feature>
<keyword evidence="4" id="KW-1185">Reference proteome</keyword>
<name>A0ABY7F9H0_MYAAR</name>
<evidence type="ECO:0000256" key="2">
    <source>
        <dbReference type="SAM" id="SignalP"/>
    </source>
</evidence>
<accession>A0ABY7F9H0</accession>
<organism evidence="3 4">
    <name type="scientific">Mya arenaria</name>
    <name type="common">Soft-shell clam</name>
    <dbReference type="NCBI Taxonomy" id="6604"/>
    <lineage>
        <taxon>Eukaryota</taxon>
        <taxon>Metazoa</taxon>
        <taxon>Spiralia</taxon>
        <taxon>Lophotrochozoa</taxon>
        <taxon>Mollusca</taxon>
        <taxon>Bivalvia</taxon>
        <taxon>Autobranchia</taxon>
        <taxon>Heteroconchia</taxon>
        <taxon>Euheterodonta</taxon>
        <taxon>Imparidentia</taxon>
        <taxon>Neoheterodontei</taxon>
        <taxon>Myida</taxon>
        <taxon>Myoidea</taxon>
        <taxon>Myidae</taxon>
        <taxon>Mya</taxon>
    </lineage>
</organism>
<dbReference type="EMBL" id="CP111021">
    <property type="protein sequence ID" value="WAR17641.1"/>
    <property type="molecule type" value="Genomic_DNA"/>
</dbReference>
<feature type="chain" id="PRO_5047234198" evidence="2">
    <location>
        <begin position="17"/>
        <end position="134"/>
    </location>
</feature>
<gene>
    <name evidence="3" type="ORF">MAR_032235</name>
</gene>
<keyword evidence="2" id="KW-0732">Signal</keyword>
<feature type="region of interest" description="Disordered" evidence="1">
    <location>
        <begin position="33"/>
        <end position="63"/>
    </location>
</feature>
<evidence type="ECO:0000256" key="1">
    <source>
        <dbReference type="SAM" id="MobiDB-lite"/>
    </source>
</evidence>